<proteinExistence type="predicted"/>
<reference evidence="2 3" key="1">
    <citation type="submission" date="2018-08" db="EMBL/GenBank/DDBJ databases">
        <title>Chitinophaga sp. K20C18050901, a novel bacterium isolated from forest soil.</title>
        <authorList>
            <person name="Wang C."/>
        </authorList>
    </citation>
    <scope>NUCLEOTIDE SEQUENCE [LARGE SCALE GENOMIC DNA]</scope>
    <source>
        <strain evidence="2 3">K20C18050901</strain>
    </source>
</reference>
<dbReference type="Proteomes" id="UP000261174">
    <property type="component" value="Unassembled WGS sequence"/>
</dbReference>
<name>A0A3E1P322_9BACT</name>
<keyword evidence="3" id="KW-1185">Reference proteome</keyword>
<dbReference type="OrthoDB" id="9801263at2"/>
<dbReference type="EMBL" id="QTJV01000004">
    <property type="protein sequence ID" value="RFM34581.1"/>
    <property type="molecule type" value="Genomic_DNA"/>
</dbReference>
<feature type="domain" description="YhcG N-terminal" evidence="1">
    <location>
        <begin position="9"/>
        <end position="61"/>
    </location>
</feature>
<dbReference type="AlphaFoldDB" id="A0A3E1P322"/>
<dbReference type="InterPro" id="IPR041527">
    <property type="entry name" value="YhcG_N"/>
</dbReference>
<gene>
    <name evidence="2" type="ORF">DXN04_15045</name>
</gene>
<accession>A0A3E1P322</accession>
<evidence type="ECO:0000313" key="3">
    <source>
        <dbReference type="Proteomes" id="UP000261174"/>
    </source>
</evidence>
<dbReference type="Pfam" id="PF17761">
    <property type="entry name" value="DUF1016_N"/>
    <property type="match status" value="1"/>
</dbReference>
<evidence type="ECO:0000313" key="2">
    <source>
        <dbReference type="EMBL" id="RFM34581.1"/>
    </source>
</evidence>
<comment type="caution">
    <text evidence="2">The sequence shown here is derived from an EMBL/GenBank/DDBJ whole genome shotgun (WGS) entry which is preliminary data.</text>
</comment>
<evidence type="ECO:0000259" key="1">
    <source>
        <dbReference type="Pfam" id="PF17761"/>
    </source>
</evidence>
<protein>
    <submittedName>
        <fullName evidence="2">DUF1016 family protein</fullName>
    </submittedName>
</protein>
<sequence length="75" mass="8605">METRFDEVILLIKQARSNAIKQVNIELINLHWQVGAYISSKVANAVWGNKTVTELAAHIENYQLKIDQIQLCQHC</sequence>
<organism evidence="2 3">
    <name type="scientific">Chitinophaga silvisoli</name>
    <dbReference type="NCBI Taxonomy" id="2291814"/>
    <lineage>
        <taxon>Bacteria</taxon>
        <taxon>Pseudomonadati</taxon>
        <taxon>Bacteroidota</taxon>
        <taxon>Chitinophagia</taxon>
        <taxon>Chitinophagales</taxon>
        <taxon>Chitinophagaceae</taxon>
        <taxon>Chitinophaga</taxon>
    </lineage>
</organism>
<dbReference type="RefSeq" id="WP_116854163.1">
    <property type="nucleotide sequence ID" value="NZ_QTJV01000004.1"/>
</dbReference>